<evidence type="ECO:0000259" key="7">
    <source>
        <dbReference type="PROSITE" id="PS50893"/>
    </source>
</evidence>
<keyword evidence="3" id="KW-0547">Nucleotide-binding</keyword>
<dbReference type="InterPro" id="IPR003439">
    <property type="entry name" value="ABC_transporter-like_ATP-bd"/>
</dbReference>
<dbReference type="PANTHER" id="PTHR43875:SF15">
    <property type="entry name" value="TREHALOSE IMPORT ATP-BINDING PROTEIN SUGC"/>
    <property type="match status" value="1"/>
</dbReference>
<dbReference type="GO" id="GO:0005524">
    <property type="term" value="F:ATP binding"/>
    <property type="evidence" value="ECO:0007669"/>
    <property type="project" value="UniProtKB-KW"/>
</dbReference>
<keyword evidence="6" id="KW-0472">Membrane</keyword>
<sequence length="369" mass="39798">MAAVTIRGLTKRYGDNTVVEGLDLDIADGEFLTLLGPSGCGKTTTLRCVAGLEKPDAGEISIDGRVVVSGRTFVPPEKRDAGMVFQSYALWPHMTVRSNVAYPLKMRRRPRAEITSAVLEALEMVGLDHLADRSVGALSGGQQQRVALARALVARPSLLLFDEPLSNLDAKLRASMRTELHAMHERVGTTSIYVTHDQIEALTLSDRIVVMQHGAIHQIGTPEEIYADPVDRFVADFVGFENFLTGIVVDVDTWTSVVKVDGFPTALLARSSKHRTFDPGDDVTLALRANNVTLTDFNAASAATSTSAGTDGIPATVTGVAYLGDQVEYQVKVGAHTLKSRMSSPVRWAEGDQVAVVLQQDSLLVVKES</sequence>
<dbReference type="Pfam" id="PF00005">
    <property type="entry name" value="ABC_tran"/>
    <property type="match status" value="1"/>
</dbReference>
<dbReference type="InterPro" id="IPR013611">
    <property type="entry name" value="Transp-assoc_OB_typ2"/>
</dbReference>
<evidence type="ECO:0000256" key="3">
    <source>
        <dbReference type="ARBA" id="ARBA00022741"/>
    </source>
</evidence>
<dbReference type="SMART" id="SM00382">
    <property type="entry name" value="AAA"/>
    <property type="match status" value="1"/>
</dbReference>
<dbReference type="Gene3D" id="2.40.50.100">
    <property type="match status" value="1"/>
</dbReference>
<evidence type="ECO:0000256" key="1">
    <source>
        <dbReference type="ARBA" id="ARBA00022448"/>
    </source>
</evidence>
<keyword evidence="9" id="KW-1185">Reference proteome</keyword>
<evidence type="ECO:0000256" key="6">
    <source>
        <dbReference type="ARBA" id="ARBA00023136"/>
    </source>
</evidence>
<dbReference type="RefSeq" id="WP_146353610.1">
    <property type="nucleotide sequence ID" value="NZ_VOBR01000012.1"/>
</dbReference>
<dbReference type="AlphaFoldDB" id="A0A563ESC1"/>
<dbReference type="Gene3D" id="3.40.50.300">
    <property type="entry name" value="P-loop containing nucleotide triphosphate hydrolases"/>
    <property type="match status" value="1"/>
</dbReference>
<dbReference type="InterPro" id="IPR047641">
    <property type="entry name" value="ABC_transpr_MalK/UgpC-like"/>
</dbReference>
<dbReference type="FunFam" id="3.40.50.300:FF:000042">
    <property type="entry name" value="Maltose/maltodextrin ABC transporter, ATP-binding protein"/>
    <property type="match status" value="1"/>
</dbReference>
<dbReference type="Pfam" id="PF08402">
    <property type="entry name" value="TOBE_2"/>
    <property type="match status" value="1"/>
</dbReference>
<keyword evidence="1" id="KW-0813">Transport</keyword>
<dbReference type="InterPro" id="IPR027417">
    <property type="entry name" value="P-loop_NTPase"/>
</dbReference>
<dbReference type="InterPro" id="IPR008995">
    <property type="entry name" value="Mo/tungstate-bd_C_term_dom"/>
</dbReference>
<dbReference type="GO" id="GO:0140359">
    <property type="term" value="F:ABC-type transporter activity"/>
    <property type="evidence" value="ECO:0007669"/>
    <property type="project" value="UniProtKB-ARBA"/>
</dbReference>
<organism evidence="8 9">
    <name type="scientific">Lentzea tibetensis</name>
    <dbReference type="NCBI Taxonomy" id="2591470"/>
    <lineage>
        <taxon>Bacteria</taxon>
        <taxon>Bacillati</taxon>
        <taxon>Actinomycetota</taxon>
        <taxon>Actinomycetes</taxon>
        <taxon>Pseudonocardiales</taxon>
        <taxon>Pseudonocardiaceae</taxon>
        <taxon>Lentzea</taxon>
    </lineage>
</organism>
<dbReference type="EMBL" id="VOBR01000012">
    <property type="protein sequence ID" value="TWP50448.1"/>
    <property type="molecule type" value="Genomic_DNA"/>
</dbReference>
<accession>A0A563ESC1</accession>
<dbReference type="PROSITE" id="PS50893">
    <property type="entry name" value="ABC_TRANSPORTER_2"/>
    <property type="match status" value="1"/>
</dbReference>
<protein>
    <submittedName>
        <fullName evidence="8">ABC transporter ATP-binding protein</fullName>
    </submittedName>
</protein>
<keyword evidence="2" id="KW-1003">Cell membrane</keyword>
<evidence type="ECO:0000313" key="8">
    <source>
        <dbReference type="EMBL" id="TWP50448.1"/>
    </source>
</evidence>
<dbReference type="SUPFAM" id="SSF50331">
    <property type="entry name" value="MOP-like"/>
    <property type="match status" value="1"/>
</dbReference>
<dbReference type="Proteomes" id="UP000316639">
    <property type="component" value="Unassembled WGS sequence"/>
</dbReference>
<evidence type="ECO:0000256" key="2">
    <source>
        <dbReference type="ARBA" id="ARBA00022475"/>
    </source>
</evidence>
<dbReference type="PROSITE" id="PS00211">
    <property type="entry name" value="ABC_TRANSPORTER_1"/>
    <property type="match status" value="1"/>
</dbReference>
<gene>
    <name evidence="8" type="ORF">FKR81_19925</name>
</gene>
<evidence type="ECO:0000313" key="9">
    <source>
        <dbReference type="Proteomes" id="UP000316639"/>
    </source>
</evidence>
<keyword evidence="5" id="KW-1278">Translocase</keyword>
<comment type="caution">
    <text evidence="8">The sequence shown here is derived from an EMBL/GenBank/DDBJ whole genome shotgun (WGS) entry which is preliminary data.</text>
</comment>
<reference evidence="8 9" key="1">
    <citation type="submission" date="2019-07" db="EMBL/GenBank/DDBJ databases">
        <title>Lentzea xizangensis sp. nov., isolated from Qinghai-Tibetan Plateau Soils.</title>
        <authorList>
            <person name="Huang J."/>
        </authorList>
    </citation>
    <scope>NUCLEOTIDE SEQUENCE [LARGE SCALE GENOMIC DNA]</scope>
    <source>
        <strain evidence="8 9">FXJ1.1311</strain>
    </source>
</reference>
<dbReference type="InterPro" id="IPR003593">
    <property type="entry name" value="AAA+_ATPase"/>
</dbReference>
<evidence type="ECO:0000256" key="4">
    <source>
        <dbReference type="ARBA" id="ARBA00022840"/>
    </source>
</evidence>
<dbReference type="SUPFAM" id="SSF52540">
    <property type="entry name" value="P-loop containing nucleoside triphosphate hydrolases"/>
    <property type="match status" value="1"/>
</dbReference>
<evidence type="ECO:0000256" key="5">
    <source>
        <dbReference type="ARBA" id="ARBA00022967"/>
    </source>
</evidence>
<dbReference type="GO" id="GO:0016887">
    <property type="term" value="F:ATP hydrolysis activity"/>
    <property type="evidence" value="ECO:0007669"/>
    <property type="project" value="InterPro"/>
</dbReference>
<name>A0A563ESC1_9PSEU</name>
<keyword evidence="4 8" id="KW-0067">ATP-binding</keyword>
<dbReference type="OrthoDB" id="9802264at2"/>
<proteinExistence type="predicted"/>
<dbReference type="PANTHER" id="PTHR43875">
    <property type="entry name" value="MALTODEXTRIN IMPORT ATP-BINDING PROTEIN MSMX"/>
    <property type="match status" value="1"/>
</dbReference>
<feature type="domain" description="ABC transporter" evidence="7">
    <location>
        <begin position="4"/>
        <end position="238"/>
    </location>
</feature>
<dbReference type="GO" id="GO:0055052">
    <property type="term" value="C:ATP-binding cassette (ABC) transporter complex, substrate-binding subunit-containing"/>
    <property type="evidence" value="ECO:0007669"/>
    <property type="project" value="TreeGrafter"/>
</dbReference>
<dbReference type="InterPro" id="IPR017871">
    <property type="entry name" value="ABC_transporter-like_CS"/>
</dbReference>